<feature type="region of interest" description="Disordered" evidence="2">
    <location>
        <begin position="91"/>
        <end position="110"/>
    </location>
</feature>
<dbReference type="AlphaFoldDB" id="D7FYV8"/>
<feature type="coiled-coil region" evidence="1">
    <location>
        <begin position="228"/>
        <end position="282"/>
    </location>
</feature>
<gene>
    <name evidence="4" type="ORF">Esi_0035_0107</name>
</gene>
<dbReference type="EMBL" id="FN648542">
    <property type="protein sequence ID" value="CBJ26600.1"/>
    <property type="molecule type" value="Genomic_DNA"/>
</dbReference>
<evidence type="ECO:0000256" key="1">
    <source>
        <dbReference type="SAM" id="Coils"/>
    </source>
</evidence>
<keyword evidence="1" id="KW-0175">Coiled coil</keyword>
<dbReference type="Proteomes" id="UP000002630">
    <property type="component" value="Linkage Group LG33"/>
</dbReference>
<keyword evidence="3" id="KW-1133">Transmembrane helix</keyword>
<dbReference type="EMBL" id="FN649758">
    <property type="protein sequence ID" value="CBJ26600.1"/>
    <property type="molecule type" value="Genomic_DNA"/>
</dbReference>
<evidence type="ECO:0000256" key="2">
    <source>
        <dbReference type="SAM" id="MobiDB-lite"/>
    </source>
</evidence>
<name>D7FYV8_ECTSI</name>
<sequence>MPCDRSAGLRLACAAWGAGVLLAAAAVAPRAVGFRATAVPPTRLTACRSHGGGVGHEKGFPKRHHALRASARAWRGRDRWVLRSGQAESLGKEEEGAVGSMTSDEANNWGMDDSIDVNAIRMKLMEKAGYTKREDSDAGEEWITVDEDGTDETMDRMKDAVAESLRNELLGQDSLNEADASALVEEVLQDTDLAKFFDEEFEKGTSALRELAEELKTDEGAVSYADRMAQELAELLQVEEDKAAAEIERRQAPVKAKLDKATAELEEAVAAAEEARREFEGDFVLQLMSFRQKGVLRQAAFVGAVLIANQAVYQAILVADDRGGNPAFALGGLAASAALVWYYGYRPLKR</sequence>
<accession>D7FYV8</accession>
<organism evidence="4 5">
    <name type="scientific">Ectocarpus siliculosus</name>
    <name type="common">Brown alga</name>
    <name type="synonym">Conferva siliculosa</name>
    <dbReference type="NCBI Taxonomy" id="2880"/>
    <lineage>
        <taxon>Eukaryota</taxon>
        <taxon>Sar</taxon>
        <taxon>Stramenopiles</taxon>
        <taxon>Ochrophyta</taxon>
        <taxon>PX clade</taxon>
        <taxon>Phaeophyceae</taxon>
        <taxon>Ectocarpales</taxon>
        <taxon>Ectocarpaceae</taxon>
        <taxon>Ectocarpus</taxon>
    </lineage>
</organism>
<reference evidence="4 5" key="1">
    <citation type="journal article" date="2010" name="Nature">
        <title>The Ectocarpus genome and the independent evolution of multicellularity in brown algae.</title>
        <authorList>
            <person name="Cock J.M."/>
            <person name="Sterck L."/>
            <person name="Rouze P."/>
            <person name="Scornet D."/>
            <person name="Allen A.E."/>
            <person name="Amoutzias G."/>
            <person name="Anthouard V."/>
            <person name="Artiguenave F."/>
            <person name="Aury J.M."/>
            <person name="Badger J.H."/>
            <person name="Beszteri B."/>
            <person name="Billiau K."/>
            <person name="Bonnet E."/>
            <person name="Bothwell J.H."/>
            <person name="Bowler C."/>
            <person name="Boyen C."/>
            <person name="Brownlee C."/>
            <person name="Carrano C.J."/>
            <person name="Charrier B."/>
            <person name="Cho G.Y."/>
            <person name="Coelho S.M."/>
            <person name="Collen J."/>
            <person name="Corre E."/>
            <person name="Da Silva C."/>
            <person name="Delage L."/>
            <person name="Delaroque N."/>
            <person name="Dittami S.M."/>
            <person name="Doulbeau S."/>
            <person name="Elias M."/>
            <person name="Farnham G."/>
            <person name="Gachon C.M."/>
            <person name="Gschloessl B."/>
            <person name="Heesch S."/>
            <person name="Jabbari K."/>
            <person name="Jubin C."/>
            <person name="Kawai H."/>
            <person name="Kimura K."/>
            <person name="Kloareg B."/>
            <person name="Kupper F.C."/>
            <person name="Lang D."/>
            <person name="Le Bail A."/>
            <person name="Leblanc C."/>
            <person name="Lerouge P."/>
            <person name="Lohr M."/>
            <person name="Lopez P.J."/>
            <person name="Martens C."/>
            <person name="Maumus F."/>
            <person name="Michel G."/>
            <person name="Miranda-Saavedra D."/>
            <person name="Morales J."/>
            <person name="Moreau H."/>
            <person name="Motomura T."/>
            <person name="Nagasato C."/>
            <person name="Napoli C.A."/>
            <person name="Nelson D.R."/>
            <person name="Nyvall-Collen P."/>
            <person name="Peters A.F."/>
            <person name="Pommier C."/>
            <person name="Potin P."/>
            <person name="Poulain J."/>
            <person name="Quesneville H."/>
            <person name="Read B."/>
            <person name="Rensing S.A."/>
            <person name="Ritter A."/>
            <person name="Rousvoal S."/>
            <person name="Samanta M."/>
            <person name="Samson G."/>
            <person name="Schroeder D.C."/>
            <person name="Segurens B."/>
            <person name="Strittmatter M."/>
            <person name="Tonon T."/>
            <person name="Tregear J.W."/>
            <person name="Valentin K."/>
            <person name="von Dassow P."/>
            <person name="Yamagishi T."/>
            <person name="Van de Peer Y."/>
            <person name="Wincker P."/>
        </authorList>
    </citation>
    <scope>NUCLEOTIDE SEQUENCE [LARGE SCALE GENOMIC DNA]</scope>
    <source>
        <strain evidence="5">Ec32 / CCAP1310/4</strain>
    </source>
</reference>
<feature type="transmembrane region" description="Helical" evidence="3">
    <location>
        <begin position="327"/>
        <end position="345"/>
    </location>
</feature>
<keyword evidence="3" id="KW-0812">Transmembrane</keyword>
<keyword evidence="3" id="KW-0472">Membrane</keyword>
<proteinExistence type="predicted"/>
<evidence type="ECO:0000313" key="4">
    <source>
        <dbReference type="EMBL" id="CBJ26600.1"/>
    </source>
</evidence>
<dbReference type="OrthoDB" id="10330665at2759"/>
<evidence type="ECO:0000313" key="5">
    <source>
        <dbReference type="Proteomes" id="UP000002630"/>
    </source>
</evidence>
<keyword evidence="5" id="KW-1185">Reference proteome</keyword>
<dbReference type="InParanoid" id="D7FYV8"/>
<protein>
    <submittedName>
        <fullName evidence="4">Uncharacterized protein</fullName>
    </submittedName>
</protein>
<evidence type="ECO:0000256" key="3">
    <source>
        <dbReference type="SAM" id="Phobius"/>
    </source>
</evidence>